<dbReference type="InterPro" id="IPR038186">
    <property type="entry name" value="CHAD_dom_sf"/>
</dbReference>
<dbReference type="PANTHER" id="PTHR39339">
    <property type="entry name" value="SLR1444 PROTEIN"/>
    <property type="match status" value="1"/>
</dbReference>
<proteinExistence type="predicted"/>
<accession>A0A929BDT9</accession>
<dbReference type="EMBL" id="JADEYC010000023">
    <property type="protein sequence ID" value="MBE9375672.1"/>
    <property type="molecule type" value="Genomic_DNA"/>
</dbReference>
<comment type="caution">
    <text evidence="2">The sequence shown here is derived from an EMBL/GenBank/DDBJ whole genome shotgun (WGS) entry which is preliminary data.</text>
</comment>
<organism evidence="2 3">
    <name type="scientific">Saccharopolyspora montiporae</name>
    <dbReference type="NCBI Taxonomy" id="2781240"/>
    <lineage>
        <taxon>Bacteria</taxon>
        <taxon>Bacillati</taxon>
        <taxon>Actinomycetota</taxon>
        <taxon>Actinomycetes</taxon>
        <taxon>Pseudonocardiales</taxon>
        <taxon>Pseudonocardiaceae</taxon>
        <taxon>Saccharopolyspora</taxon>
    </lineage>
</organism>
<dbReference type="PROSITE" id="PS51708">
    <property type="entry name" value="CHAD"/>
    <property type="match status" value="1"/>
</dbReference>
<evidence type="ECO:0000313" key="3">
    <source>
        <dbReference type="Proteomes" id="UP000598360"/>
    </source>
</evidence>
<name>A0A929BDT9_9PSEU</name>
<dbReference type="Gene3D" id="1.40.20.10">
    <property type="entry name" value="CHAD domain"/>
    <property type="match status" value="1"/>
</dbReference>
<dbReference type="Proteomes" id="UP000598360">
    <property type="component" value="Unassembled WGS sequence"/>
</dbReference>
<evidence type="ECO:0000313" key="2">
    <source>
        <dbReference type="EMBL" id="MBE9375672.1"/>
    </source>
</evidence>
<dbReference type="PANTHER" id="PTHR39339:SF1">
    <property type="entry name" value="CHAD DOMAIN-CONTAINING PROTEIN"/>
    <property type="match status" value="1"/>
</dbReference>
<dbReference type="AlphaFoldDB" id="A0A929BDT9"/>
<sequence length="311" mass="34501">MGAEQDIRDVAAAVRLPEAPPDPGRAAPVAELVRTGLHTRLRAVLAHDPGTRRDSDPEQLHQMRVSVRRMRAMLKSGRPFLDTARSEPLRAELGWLGRALGPVRDLDVLLARLDEQAELLPAAERAAAQDLLGGLRAERERARADLVAALDGERYLRLLQDAADAVRAGIAAPDSTADGARELRRAMRAQLRKVEEQVARLPTDPADEQLHALRIRGKRIRYTAELARPISGKPVRRLLKKAERFQDVLGAHQDACVTAHRVREQLATAGGDTAAAFAAGRLVERESARRAEQRARWQRSWRELRNAGRKL</sequence>
<protein>
    <submittedName>
        <fullName evidence="2">CHAD domain-containing protein</fullName>
    </submittedName>
</protein>
<dbReference type="InterPro" id="IPR007899">
    <property type="entry name" value="CHAD_dom"/>
</dbReference>
<reference evidence="2" key="1">
    <citation type="submission" date="2020-10" db="EMBL/GenBank/DDBJ databases">
        <title>Diversity and distribution of actinomycetes associated with coral in the coast of Hainan.</title>
        <authorList>
            <person name="Li F."/>
        </authorList>
    </citation>
    <scope>NUCLEOTIDE SEQUENCE</scope>
    <source>
        <strain evidence="2">HNM0983</strain>
    </source>
</reference>
<dbReference type="Pfam" id="PF05235">
    <property type="entry name" value="CHAD"/>
    <property type="match status" value="1"/>
</dbReference>
<gene>
    <name evidence="2" type="ORF">IQ251_14560</name>
</gene>
<feature type="domain" description="CHAD" evidence="1">
    <location>
        <begin position="26"/>
        <end position="302"/>
    </location>
</feature>
<dbReference type="RefSeq" id="WP_193929117.1">
    <property type="nucleotide sequence ID" value="NZ_JADEYC010000023.1"/>
</dbReference>
<evidence type="ECO:0000259" key="1">
    <source>
        <dbReference type="PROSITE" id="PS51708"/>
    </source>
</evidence>
<keyword evidence="3" id="KW-1185">Reference proteome</keyword>
<dbReference type="SMART" id="SM00880">
    <property type="entry name" value="CHAD"/>
    <property type="match status" value="1"/>
</dbReference>